<evidence type="ECO:0008006" key="10">
    <source>
        <dbReference type="Google" id="ProtNLM"/>
    </source>
</evidence>
<organism evidence="8 9">
    <name type="scientific">Daldinia eschscholtzii</name>
    <dbReference type="NCBI Taxonomy" id="292717"/>
    <lineage>
        <taxon>Eukaryota</taxon>
        <taxon>Fungi</taxon>
        <taxon>Dikarya</taxon>
        <taxon>Ascomycota</taxon>
        <taxon>Pezizomycotina</taxon>
        <taxon>Sordariomycetes</taxon>
        <taxon>Xylariomycetidae</taxon>
        <taxon>Xylariales</taxon>
        <taxon>Hypoxylaceae</taxon>
        <taxon>Daldinia</taxon>
    </lineage>
</organism>
<feature type="transmembrane region" description="Helical" evidence="6">
    <location>
        <begin position="53"/>
        <end position="76"/>
    </location>
</feature>
<feature type="transmembrane region" description="Helical" evidence="6">
    <location>
        <begin position="97"/>
        <end position="119"/>
    </location>
</feature>
<protein>
    <recommendedName>
        <fullName evidence="10">Rhomboid family protein</fullName>
    </recommendedName>
</protein>
<keyword evidence="3 6" id="KW-1133">Transmembrane helix</keyword>
<feature type="transmembrane region" description="Helical" evidence="6">
    <location>
        <begin position="125"/>
        <end position="148"/>
    </location>
</feature>
<dbReference type="GO" id="GO:0006890">
    <property type="term" value="P:retrograde vesicle-mediated transport, Golgi to endoplasmic reticulum"/>
    <property type="evidence" value="ECO:0007669"/>
    <property type="project" value="InterPro"/>
</dbReference>
<reference evidence="8 9" key="1">
    <citation type="journal article" date="2024" name="Front Chem Biol">
        <title>Unveiling the potential of Daldinia eschscholtzii MFLUCC 19-0629 through bioactivity and bioinformatics studies for enhanced sustainable agriculture production.</title>
        <authorList>
            <person name="Brooks S."/>
            <person name="Weaver J.A."/>
            <person name="Klomchit A."/>
            <person name="Alharthi S.A."/>
            <person name="Onlamun T."/>
            <person name="Nurani R."/>
            <person name="Vong T.K."/>
            <person name="Alberti F."/>
            <person name="Greco C."/>
        </authorList>
    </citation>
    <scope>NUCLEOTIDE SEQUENCE [LARGE SCALE GENOMIC DNA]</scope>
    <source>
        <strain evidence="8">MFLUCC 19-0629</strain>
    </source>
</reference>
<evidence type="ECO:0000256" key="2">
    <source>
        <dbReference type="ARBA" id="ARBA00022692"/>
    </source>
</evidence>
<comment type="caution">
    <text evidence="8">The sequence shown here is derived from an EMBL/GenBank/DDBJ whole genome shotgun (WGS) entry which is preliminary data.</text>
</comment>
<dbReference type="InterPro" id="IPR013861">
    <property type="entry name" value="TMEM115/Pdh1/Rbl19"/>
</dbReference>
<dbReference type="SUPFAM" id="SSF144091">
    <property type="entry name" value="Rhomboid-like"/>
    <property type="match status" value="1"/>
</dbReference>
<gene>
    <name evidence="8" type="ORF">Daesc_002726</name>
</gene>
<dbReference type="PANTHER" id="PTHR13377:SF3">
    <property type="entry name" value="TRANSMEMBRANE PROTEIN 115"/>
    <property type="match status" value="1"/>
</dbReference>
<evidence type="ECO:0000256" key="3">
    <source>
        <dbReference type="ARBA" id="ARBA00022989"/>
    </source>
</evidence>
<evidence type="ECO:0000313" key="9">
    <source>
        <dbReference type="Proteomes" id="UP001369815"/>
    </source>
</evidence>
<evidence type="ECO:0000256" key="4">
    <source>
        <dbReference type="ARBA" id="ARBA00023136"/>
    </source>
</evidence>
<evidence type="ECO:0000313" key="8">
    <source>
        <dbReference type="EMBL" id="KAK6955096.1"/>
    </source>
</evidence>
<comment type="subcellular location">
    <subcellularLocation>
        <location evidence="1">Membrane</location>
        <topology evidence="1">Multi-pass membrane protein</topology>
    </subcellularLocation>
</comment>
<evidence type="ECO:0000256" key="6">
    <source>
        <dbReference type="SAM" id="Phobius"/>
    </source>
</evidence>
<dbReference type="EMBL" id="JBANMG010000003">
    <property type="protein sequence ID" value="KAK6955096.1"/>
    <property type="molecule type" value="Genomic_DNA"/>
</dbReference>
<dbReference type="Proteomes" id="UP001369815">
    <property type="component" value="Unassembled WGS sequence"/>
</dbReference>
<keyword evidence="9" id="KW-1185">Reference proteome</keyword>
<keyword evidence="7" id="KW-0732">Signal</keyword>
<evidence type="ECO:0000256" key="1">
    <source>
        <dbReference type="ARBA" id="ARBA00004141"/>
    </source>
</evidence>
<dbReference type="GO" id="GO:0005794">
    <property type="term" value="C:Golgi apparatus"/>
    <property type="evidence" value="ECO:0007669"/>
    <property type="project" value="TreeGrafter"/>
</dbReference>
<keyword evidence="2 6" id="KW-0812">Transmembrane</keyword>
<feature type="transmembrane region" description="Helical" evidence="6">
    <location>
        <begin position="169"/>
        <end position="202"/>
    </location>
</feature>
<dbReference type="InterPro" id="IPR035952">
    <property type="entry name" value="Rhomboid-like_sf"/>
</dbReference>
<name>A0AAX6MRF9_9PEZI</name>
<feature type="compositionally biased region" description="Polar residues" evidence="5">
    <location>
        <begin position="331"/>
        <end position="347"/>
    </location>
</feature>
<feature type="compositionally biased region" description="Basic and acidic residues" evidence="5">
    <location>
        <begin position="357"/>
        <end position="367"/>
    </location>
</feature>
<dbReference type="SMART" id="SM01160">
    <property type="entry name" value="DUF1751"/>
    <property type="match status" value="1"/>
</dbReference>
<feature type="signal peptide" evidence="7">
    <location>
        <begin position="1"/>
        <end position="25"/>
    </location>
</feature>
<evidence type="ECO:0000256" key="7">
    <source>
        <dbReference type="SAM" id="SignalP"/>
    </source>
</evidence>
<dbReference type="AlphaFoldDB" id="A0AAX6MRF9"/>
<dbReference type="PANTHER" id="PTHR13377">
    <property type="entry name" value="PLACENTAL PROTEIN 6"/>
    <property type="match status" value="1"/>
</dbReference>
<dbReference type="Gene3D" id="1.20.1540.10">
    <property type="entry name" value="Rhomboid-like"/>
    <property type="match status" value="1"/>
</dbReference>
<keyword evidence="4 6" id="KW-0472">Membrane</keyword>
<dbReference type="FunFam" id="1.20.1540.10:FF:000004">
    <property type="entry name" value="Transmembrane protein 115"/>
    <property type="match status" value="1"/>
</dbReference>
<dbReference type="Pfam" id="PF08551">
    <property type="entry name" value="DUF1751"/>
    <property type="match status" value="1"/>
</dbReference>
<feature type="chain" id="PRO_5043354577" description="Rhomboid family protein" evidence="7">
    <location>
        <begin position="26"/>
        <end position="367"/>
    </location>
</feature>
<dbReference type="GO" id="GO:0016020">
    <property type="term" value="C:membrane"/>
    <property type="evidence" value="ECO:0007669"/>
    <property type="project" value="UniProtKB-SubCell"/>
</dbReference>
<feature type="region of interest" description="Disordered" evidence="5">
    <location>
        <begin position="306"/>
        <end position="367"/>
    </location>
</feature>
<sequence length="367" mass="40319">MPPRLNIPPVTRVVLVVLLLQSVLSAAVRYRQWSAHSEIVVEWLTLIPQLSLFYPWTFLTATLVENNIFTLAIAGLTLYHGGRYLERAWSSREFAKFLLVASLIPNTLTFLVLVTLFTITRNERWTLTTIAGTIPLQISFLVAFSQLVPAHTVTLFRGVLSLRVPKFPLIYICIVAVLSLTPLLTSASLFLSIFGLLASWTYLRFYKTIFPDLDSSQPTSLRGDASETFAFAEFFPGPVKPFVSAITEPIFNLLVAMRICTPFSQADISAAQGSNFIQRSGHGGVRAEAERRRALALKVLDQRLHAATAGPSGASRSQSQPPNQPGGSGAHTHQQPNAQAAMTSQPTAVLGETNYNPDHDHSDKSDS</sequence>
<accession>A0AAX6MRF9</accession>
<evidence type="ECO:0000256" key="5">
    <source>
        <dbReference type="SAM" id="MobiDB-lite"/>
    </source>
</evidence>
<proteinExistence type="predicted"/>